<dbReference type="Gene3D" id="1.10.10.10">
    <property type="entry name" value="Winged helix-like DNA-binding domain superfamily/Winged helix DNA-binding domain"/>
    <property type="match status" value="1"/>
</dbReference>
<dbReference type="NCBIfam" id="NF033788">
    <property type="entry name" value="HTH_metalloreg"/>
    <property type="match status" value="1"/>
</dbReference>
<evidence type="ECO:0000259" key="4">
    <source>
        <dbReference type="PROSITE" id="PS50987"/>
    </source>
</evidence>
<evidence type="ECO:0000256" key="2">
    <source>
        <dbReference type="ARBA" id="ARBA00023125"/>
    </source>
</evidence>
<dbReference type="InterPro" id="IPR036390">
    <property type="entry name" value="WH_DNA-bd_sf"/>
</dbReference>
<sequence length="119" mass="12549">MSKNDLEAEAELLKALAHPVRLAILRALAGGERSVGDLEQASGVGQPALSQQLAVLRNAALVETRRKSKLVFYRVNHARVSDASTFLDSLGGDLVTLRNSAAGQPPPSGRGAAMFARVC</sequence>
<protein>
    <submittedName>
        <fullName evidence="5">Biofilm growth-associated repressor</fullName>
    </submittedName>
</protein>
<dbReference type="STRING" id="1915074.SPHI_05840"/>
<evidence type="ECO:0000256" key="3">
    <source>
        <dbReference type="ARBA" id="ARBA00023163"/>
    </source>
</evidence>
<dbReference type="OrthoDB" id="194599at2"/>
<proteinExistence type="predicted"/>
<dbReference type="InterPro" id="IPR001845">
    <property type="entry name" value="HTH_ArsR_DNA-bd_dom"/>
</dbReference>
<accession>A0A1V2EXB9</accession>
<dbReference type="RefSeq" id="WP_076743385.1">
    <property type="nucleotide sequence ID" value="NZ_MPSB01000002.1"/>
</dbReference>
<reference evidence="5 6" key="1">
    <citation type="submission" date="2016-11" db="EMBL/GenBank/DDBJ databases">
        <title>Genome sequence of Sphingomonas jeddahensis G39.</title>
        <authorList>
            <person name="Poehlein A."/>
            <person name="Wuebbeler J.H."/>
            <person name="Steinbuechel A."/>
            <person name="Daniel R."/>
        </authorList>
    </citation>
    <scope>NUCLEOTIDE SEQUENCE [LARGE SCALE GENOMIC DNA]</scope>
    <source>
        <strain evidence="5 6">G39</strain>
    </source>
</reference>
<dbReference type="CDD" id="cd00090">
    <property type="entry name" value="HTH_ARSR"/>
    <property type="match status" value="1"/>
</dbReference>
<dbReference type="Pfam" id="PF01022">
    <property type="entry name" value="HTH_5"/>
    <property type="match status" value="1"/>
</dbReference>
<keyword evidence="2" id="KW-0238">DNA-binding</keyword>
<evidence type="ECO:0000256" key="1">
    <source>
        <dbReference type="ARBA" id="ARBA00023015"/>
    </source>
</evidence>
<dbReference type="PRINTS" id="PR00778">
    <property type="entry name" value="HTHARSR"/>
</dbReference>
<organism evidence="5 6">
    <name type="scientific">Sphingomonas jeddahensis</name>
    <dbReference type="NCBI Taxonomy" id="1915074"/>
    <lineage>
        <taxon>Bacteria</taxon>
        <taxon>Pseudomonadati</taxon>
        <taxon>Pseudomonadota</taxon>
        <taxon>Alphaproteobacteria</taxon>
        <taxon>Sphingomonadales</taxon>
        <taxon>Sphingomonadaceae</taxon>
        <taxon>Sphingomonas</taxon>
    </lineage>
</organism>
<dbReference type="InterPro" id="IPR051011">
    <property type="entry name" value="Metal_resp_trans_reg"/>
</dbReference>
<dbReference type="PANTHER" id="PTHR43132">
    <property type="entry name" value="ARSENICAL RESISTANCE OPERON REPRESSOR ARSR-RELATED"/>
    <property type="match status" value="1"/>
</dbReference>
<dbReference type="InterPro" id="IPR011991">
    <property type="entry name" value="ArsR-like_HTH"/>
</dbReference>
<name>A0A1V2EXB9_9SPHN</name>
<keyword evidence="6" id="KW-1185">Reference proteome</keyword>
<dbReference type="Proteomes" id="UP000188729">
    <property type="component" value="Unassembled WGS sequence"/>
</dbReference>
<dbReference type="AlphaFoldDB" id="A0A1V2EXB9"/>
<keyword evidence="1" id="KW-0805">Transcription regulation</keyword>
<comment type="caution">
    <text evidence="5">The sequence shown here is derived from an EMBL/GenBank/DDBJ whole genome shotgun (WGS) entry which is preliminary data.</text>
</comment>
<dbReference type="GO" id="GO:0003677">
    <property type="term" value="F:DNA binding"/>
    <property type="evidence" value="ECO:0007669"/>
    <property type="project" value="UniProtKB-KW"/>
</dbReference>
<evidence type="ECO:0000313" key="5">
    <source>
        <dbReference type="EMBL" id="ONF97147.1"/>
    </source>
</evidence>
<gene>
    <name evidence="5" type="primary">bigR</name>
    <name evidence="5" type="ORF">SPHI_05840</name>
</gene>
<evidence type="ECO:0000313" key="6">
    <source>
        <dbReference type="Proteomes" id="UP000188729"/>
    </source>
</evidence>
<dbReference type="PROSITE" id="PS50987">
    <property type="entry name" value="HTH_ARSR_2"/>
    <property type="match status" value="1"/>
</dbReference>
<feature type="domain" description="HTH arsR-type" evidence="4">
    <location>
        <begin position="1"/>
        <end position="95"/>
    </location>
</feature>
<dbReference type="SUPFAM" id="SSF46785">
    <property type="entry name" value="Winged helix' DNA-binding domain"/>
    <property type="match status" value="1"/>
</dbReference>
<dbReference type="EMBL" id="MPSB01000002">
    <property type="protein sequence ID" value="ONF97147.1"/>
    <property type="molecule type" value="Genomic_DNA"/>
</dbReference>
<dbReference type="PANTHER" id="PTHR43132:SF2">
    <property type="entry name" value="ARSENICAL RESISTANCE OPERON REPRESSOR ARSR-RELATED"/>
    <property type="match status" value="1"/>
</dbReference>
<dbReference type="SMART" id="SM00418">
    <property type="entry name" value="HTH_ARSR"/>
    <property type="match status" value="1"/>
</dbReference>
<keyword evidence="3" id="KW-0804">Transcription</keyword>
<dbReference type="InterPro" id="IPR036388">
    <property type="entry name" value="WH-like_DNA-bd_sf"/>
</dbReference>
<dbReference type="GO" id="GO:0003700">
    <property type="term" value="F:DNA-binding transcription factor activity"/>
    <property type="evidence" value="ECO:0007669"/>
    <property type="project" value="InterPro"/>
</dbReference>